<keyword evidence="14" id="KW-1185">Reference proteome</keyword>
<keyword evidence="7 9" id="KW-1133">Transmembrane helix</keyword>
<evidence type="ECO:0000256" key="10">
    <source>
        <dbReference type="SAM" id="SignalP"/>
    </source>
</evidence>
<feature type="compositionally biased region" description="Low complexity" evidence="8">
    <location>
        <begin position="783"/>
        <end position="802"/>
    </location>
</feature>
<dbReference type="PROSITE" id="PS50109">
    <property type="entry name" value="HIS_KIN"/>
    <property type="match status" value="1"/>
</dbReference>
<evidence type="ECO:0000256" key="6">
    <source>
        <dbReference type="ARBA" id="ARBA00022777"/>
    </source>
</evidence>
<dbReference type="GO" id="GO:0000160">
    <property type="term" value="P:phosphorelay signal transduction system"/>
    <property type="evidence" value="ECO:0007669"/>
    <property type="project" value="TreeGrafter"/>
</dbReference>
<evidence type="ECO:0000256" key="9">
    <source>
        <dbReference type="SAM" id="Phobius"/>
    </source>
</evidence>
<dbReference type="InterPro" id="IPR036890">
    <property type="entry name" value="HATPase_C_sf"/>
</dbReference>
<dbReference type="Gene3D" id="6.10.340.10">
    <property type="match status" value="1"/>
</dbReference>
<comment type="caution">
    <text evidence="13">The sequence shown here is derived from an EMBL/GenBank/DDBJ whole genome shotgun (WGS) entry which is preliminary data.</text>
</comment>
<keyword evidence="3" id="KW-0597">Phosphoprotein</keyword>
<evidence type="ECO:0000256" key="5">
    <source>
        <dbReference type="ARBA" id="ARBA00022692"/>
    </source>
</evidence>
<sequence>MALLSVPLVSLVAVWAVAAVDAAEEVMGITDVKAMNKTFGRPLDGLMATMQSERRDALLYLADPRHRGALDDLRRAQDSTDRSREVLLAAARNPDDRSMLNSGQRRRLDSLKTELNGLDGLRQQVSSREMTRAKAFDGYSRIIDGGFLLFADLNAGINDKLAKHIRTIVSVSRAQDAVTREDALASAALASGRMSGPEFRYLSDAVAEQRVLLRIHVPELPLPADRKAYRDFTASANGRALHDMEESLISAGAGGAPRAVDAERWTSTLAAAGKDLTRIKMASVGRFTDRSQAYEDRTNIYAAAVIVLGLIAVLASLVISFRIGRNLVRDLTRLRKAALELSGNRLPRVMRRLASGEELDVEAEIPPIAFREGHDEVSQVGQAFNDVQRAAVEAAVKQAEMRRGVSEVFVNLARRSQVLLHRQLTLLDTMERRTEDAEELADLFRLDHMTTRMRRHAEGLVILSGVAPARAWRNPVMLINVVRAAVAEVEDYERVEVRRMPRVALTGGAVADITHLVAELVENATVFSPPHTHVQVHGEQVANGFVLEVDDRGLGMPATTLLEANQRLAETPEFELSDTDRLGLFVVSRLAQRHGVRVSLRQSPYGGTTAVVLIPNSLLTESPSSSTTAERRAPGAAGEADYDEDEGFDEAPAMRTRAAFREWGLGPVDAPAEAAPVPTARQEQREVQPVSAQAREDGPGERTADRTPGGLPRRRRSPVLVADRGRTVEGAPPARSESRHARTEPAPDHGQASASADPALPSARPGAGSNEYGLPRRVRQANLAPQLRAAQAEAAAAAQEAPPARERSADEVRSRMASFQRGWQRGRNATEDTEDAEGGPHGDRADSTDGPGVTSPRSSTERDGR</sequence>
<dbReference type="InterPro" id="IPR005467">
    <property type="entry name" value="His_kinase_dom"/>
</dbReference>
<evidence type="ECO:0000256" key="1">
    <source>
        <dbReference type="ARBA" id="ARBA00000085"/>
    </source>
</evidence>
<feature type="compositionally biased region" description="Low complexity" evidence="8">
    <location>
        <begin position="669"/>
        <end position="680"/>
    </location>
</feature>
<dbReference type="FunFam" id="3.30.565.10:FF:000038">
    <property type="entry name" value="Sensor-like histidine kinase"/>
    <property type="match status" value="1"/>
</dbReference>
<dbReference type="EC" id="2.7.13.3" evidence="2"/>
<feature type="compositionally biased region" description="Basic and acidic residues" evidence="8">
    <location>
        <begin position="736"/>
        <end position="747"/>
    </location>
</feature>
<dbReference type="Pfam" id="PF02518">
    <property type="entry name" value="HATPase_c"/>
    <property type="match status" value="1"/>
</dbReference>
<dbReference type="Gene3D" id="3.30.565.10">
    <property type="entry name" value="Histidine kinase-like ATPase, C-terminal domain"/>
    <property type="match status" value="1"/>
</dbReference>
<gene>
    <name evidence="13" type="ORF">GCM10012280_57570</name>
</gene>
<protein>
    <recommendedName>
        <fullName evidence="2">histidine kinase</fullName>
        <ecNumber evidence="2">2.7.13.3</ecNumber>
    </recommendedName>
</protein>
<dbReference type="GO" id="GO:0004673">
    <property type="term" value="F:protein histidine kinase activity"/>
    <property type="evidence" value="ECO:0007669"/>
    <property type="project" value="UniProtKB-EC"/>
</dbReference>
<evidence type="ECO:0000256" key="3">
    <source>
        <dbReference type="ARBA" id="ARBA00022553"/>
    </source>
</evidence>
<keyword evidence="10" id="KW-0732">Signal</keyword>
<comment type="catalytic activity">
    <reaction evidence="1">
        <text>ATP + protein L-histidine = ADP + protein N-phospho-L-histidine.</text>
        <dbReference type="EC" id="2.7.13.3"/>
    </reaction>
</comment>
<evidence type="ECO:0000259" key="11">
    <source>
        <dbReference type="PROSITE" id="PS50109"/>
    </source>
</evidence>
<dbReference type="InterPro" id="IPR050428">
    <property type="entry name" value="TCS_sensor_his_kinase"/>
</dbReference>
<reference evidence="13" key="1">
    <citation type="journal article" date="2014" name="Int. J. Syst. Evol. Microbiol.">
        <title>Complete genome sequence of Corynebacterium casei LMG S-19264T (=DSM 44701T), isolated from a smear-ripened cheese.</title>
        <authorList>
            <consortium name="US DOE Joint Genome Institute (JGI-PGF)"/>
            <person name="Walter F."/>
            <person name="Albersmeier A."/>
            <person name="Kalinowski J."/>
            <person name="Ruckert C."/>
        </authorList>
    </citation>
    <scope>NUCLEOTIDE SEQUENCE</scope>
    <source>
        <strain evidence="13">CGMCC 4.7201</strain>
    </source>
</reference>
<evidence type="ECO:0000256" key="7">
    <source>
        <dbReference type="ARBA" id="ARBA00022989"/>
    </source>
</evidence>
<evidence type="ECO:0000256" key="8">
    <source>
        <dbReference type="SAM" id="MobiDB-lite"/>
    </source>
</evidence>
<dbReference type="SUPFAM" id="SSF55874">
    <property type="entry name" value="ATPase domain of HSP90 chaperone/DNA topoisomerase II/histidine kinase"/>
    <property type="match status" value="1"/>
</dbReference>
<dbReference type="Pfam" id="PF08376">
    <property type="entry name" value="NIT"/>
    <property type="match status" value="1"/>
</dbReference>
<organism evidence="13 14">
    <name type="scientific">Wenjunlia tyrosinilytica</name>
    <dbReference type="NCBI Taxonomy" id="1544741"/>
    <lineage>
        <taxon>Bacteria</taxon>
        <taxon>Bacillati</taxon>
        <taxon>Actinomycetota</taxon>
        <taxon>Actinomycetes</taxon>
        <taxon>Kitasatosporales</taxon>
        <taxon>Streptomycetaceae</taxon>
        <taxon>Wenjunlia</taxon>
    </lineage>
</organism>
<feature type="compositionally biased region" description="Low complexity" evidence="8">
    <location>
        <begin position="752"/>
        <end position="765"/>
    </location>
</feature>
<feature type="region of interest" description="Disordered" evidence="8">
    <location>
        <begin position="669"/>
        <end position="865"/>
    </location>
</feature>
<dbReference type="InterPro" id="IPR013587">
    <property type="entry name" value="Nitrate/nitrite_sensing"/>
</dbReference>
<evidence type="ECO:0000313" key="13">
    <source>
        <dbReference type="EMBL" id="GGO96938.1"/>
    </source>
</evidence>
<proteinExistence type="predicted"/>
<evidence type="ECO:0000256" key="4">
    <source>
        <dbReference type="ARBA" id="ARBA00022679"/>
    </source>
</evidence>
<feature type="transmembrane region" description="Helical" evidence="9">
    <location>
        <begin position="300"/>
        <end position="323"/>
    </location>
</feature>
<feature type="region of interest" description="Disordered" evidence="8">
    <location>
        <begin position="620"/>
        <end position="647"/>
    </location>
</feature>
<dbReference type="AlphaFoldDB" id="A0A917ZXE9"/>
<dbReference type="SMART" id="SM00387">
    <property type="entry name" value="HATPase_c"/>
    <property type="match status" value="1"/>
</dbReference>
<dbReference type="Proteomes" id="UP000641932">
    <property type="component" value="Unassembled WGS sequence"/>
</dbReference>
<keyword evidence="4" id="KW-0808">Transferase</keyword>
<feature type="compositionally biased region" description="Basic and acidic residues" evidence="8">
    <location>
        <begin position="838"/>
        <end position="847"/>
    </location>
</feature>
<keyword evidence="9" id="KW-0472">Membrane</keyword>
<feature type="compositionally biased region" description="Basic and acidic residues" evidence="8">
    <location>
        <begin position="803"/>
        <end position="814"/>
    </location>
</feature>
<feature type="chain" id="PRO_5038428364" description="histidine kinase" evidence="10">
    <location>
        <begin position="19"/>
        <end position="865"/>
    </location>
</feature>
<feature type="domain" description="NIT" evidence="12">
    <location>
        <begin position="41"/>
        <end position="294"/>
    </location>
</feature>
<evidence type="ECO:0000313" key="14">
    <source>
        <dbReference type="Proteomes" id="UP000641932"/>
    </source>
</evidence>
<accession>A0A917ZXE9</accession>
<keyword evidence="6 13" id="KW-0418">Kinase</keyword>
<dbReference type="EMBL" id="BMMS01000031">
    <property type="protein sequence ID" value="GGO96938.1"/>
    <property type="molecule type" value="Genomic_DNA"/>
</dbReference>
<feature type="compositionally biased region" description="Basic and acidic residues" evidence="8">
    <location>
        <begin position="694"/>
        <end position="705"/>
    </location>
</feature>
<dbReference type="InterPro" id="IPR003594">
    <property type="entry name" value="HATPase_dom"/>
</dbReference>
<feature type="domain" description="Histidine kinase" evidence="11">
    <location>
        <begin position="513"/>
        <end position="618"/>
    </location>
</feature>
<reference evidence="13" key="2">
    <citation type="submission" date="2020-09" db="EMBL/GenBank/DDBJ databases">
        <authorList>
            <person name="Sun Q."/>
            <person name="Zhou Y."/>
        </authorList>
    </citation>
    <scope>NUCLEOTIDE SEQUENCE</scope>
    <source>
        <strain evidence="13">CGMCC 4.7201</strain>
    </source>
</reference>
<feature type="signal peptide" evidence="10">
    <location>
        <begin position="1"/>
        <end position="18"/>
    </location>
</feature>
<feature type="compositionally biased region" description="Low complexity" evidence="8">
    <location>
        <begin position="620"/>
        <end position="639"/>
    </location>
</feature>
<dbReference type="PANTHER" id="PTHR45436">
    <property type="entry name" value="SENSOR HISTIDINE KINASE YKOH"/>
    <property type="match status" value="1"/>
</dbReference>
<evidence type="ECO:0000259" key="12">
    <source>
        <dbReference type="PROSITE" id="PS50906"/>
    </source>
</evidence>
<dbReference type="PANTHER" id="PTHR45436:SF5">
    <property type="entry name" value="SENSOR HISTIDINE KINASE TRCS"/>
    <property type="match status" value="1"/>
</dbReference>
<dbReference type="GO" id="GO:0005886">
    <property type="term" value="C:plasma membrane"/>
    <property type="evidence" value="ECO:0007669"/>
    <property type="project" value="TreeGrafter"/>
</dbReference>
<evidence type="ECO:0000256" key="2">
    <source>
        <dbReference type="ARBA" id="ARBA00012438"/>
    </source>
</evidence>
<dbReference type="PROSITE" id="PS50906">
    <property type="entry name" value="NIT"/>
    <property type="match status" value="1"/>
</dbReference>
<dbReference type="InterPro" id="IPR010910">
    <property type="entry name" value="Nitrate/nitrite_sensing_bac"/>
</dbReference>
<keyword evidence="5 9" id="KW-0812">Transmembrane</keyword>
<name>A0A917ZXE9_9ACTN</name>